<dbReference type="AlphaFoldDB" id="A0A3R9F4R4"/>
<accession>A0A3R9F4R4</accession>
<proteinExistence type="predicted"/>
<dbReference type="RefSeq" id="WP_125478436.1">
    <property type="nucleotide sequence ID" value="NZ_RSFW01000003.1"/>
</dbReference>
<comment type="caution">
    <text evidence="2">The sequence shown here is derived from an EMBL/GenBank/DDBJ whole genome shotgun (WGS) entry which is preliminary data.</text>
</comment>
<dbReference type="EMBL" id="RSFW01000003">
    <property type="protein sequence ID" value="RSD29003.1"/>
    <property type="molecule type" value="Genomic_DNA"/>
</dbReference>
<protein>
    <submittedName>
        <fullName evidence="2">Uncharacterized protein</fullName>
    </submittedName>
</protein>
<evidence type="ECO:0000256" key="1">
    <source>
        <dbReference type="SAM" id="Phobius"/>
    </source>
</evidence>
<evidence type="ECO:0000313" key="2">
    <source>
        <dbReference type="EMBL" id="RSD29003.1"/>
    </source>
</evidence>
<dbReference type="Proteomes" id="UP000279911">
    <property type="component" value="Unassembled WGS sequence"/>
</dbReference>
<keyword evidence="1" id="KW-1133">Transmembrane helix</keyword>
<keyword evidence="1" id="KW-0472">Membrane</keyword>
<evidence type="ECO:0000313" key="3">
    <source>
        <dbReference type="Proteomes" id="UP000279911"/>
    </source>
</evidence>
<organism evidence="2 3">
    <name type="scientific">Mesobacillus subterraneus</name>
    <dbReference type="NCBI Taxonomy" id="285983"/>
    <lineage>
        <taxon>Bacteria</taxon>
        <taxon>Bacillati</taxon>
        <taxon>Bacillota</taxon>
        <taxon>Bacilli</taxon>
        <taxon>Bacillales</taxon>
        <taxon>Bacillaceae</taxon>
        <taxon>Mesobacillus</taxon>
    </lineage>
</organism>
<feature type="transmembrane region" description="Helical" evidence="1">
    <location>
        <begin position="43"/>
        <end position="64"/>
    </location>
</feature>
<keyword evidence="1" id="KW-0812">Transmembrane</keyword>
<dbReference type="OrthoDB" id="10004581at2"/>
<name>A0A3R9F4R4_9BACI</name>
<gene>
    <name evidence="2" type="ORF">EJA10_02530</name>
</gene>
<reference evidence="3" key="1">
    <citation type="submission" date="2018-12" db="EMBL/GenBank/DDBJ databases">
        <title>Bacillus chawlae sp. nov., Bacillus glennii sp. nov., and Bacillus saganii sp. nov. Isolated from the Vehicle Assembly Building at Kennedy Space Center where the Viking Spacecraft were Assembled.</title>
        <authorList>
            <person name="Seuylemezian A."/>
            <person name="Vaishampayan P."/>
        </authorList>
    </citation>
    <scope>NUCLEOTIDE SEQUENCE [LARGE SCALE GENOMIC DNA]</scope>
    <source>
        <strain evidence="3">DSM 13966</strain>
    </source>
</reference>
<sequence length="74" mass="8302">MKKYKHALISLMLLVICLITWQVTGSAAEKTAEMDQVTSYALYSFLGTLTFLVSTVILFLNILLKRVKGSKPYS</sequence>